<protein>
    <submittedName>
        <fullName evidence="2">Uncharacterized protein</fullName>
    </submittedName>
</protein>
<organism evidence="2">
    <name type="scientific">Trichuris suis</name>
    <name type="common">pig whipworm</name>
    <dbReference type="NCBI Taxonomy" id="68888"/>
    <lineage>
        <taxon>Eukaryota</taxon>
        <taxon>Metazoa</taxon>
        <taxon>Ecdysozoa</taxon>
        <taxon>Nematoda</taxon>
        <taxon>Enoplea</taxon>
        <taxon>Dorylaimia</taxon>
        <taxon>Trichinellida</taxon>
        <taxon>Trichuridae</taxon>
        <taxon>Trichuris</taxon>
    </lineage>
</organism>
<evidence type="ECO:0000313" key="2">
    <source>
        <dbReference type="EMBL" id="KFD69727.1"/>
    </source>
</evidence>
<name>A0A085NJT1_9BILA</name>
<evidence type="ECO:0000256" key="1">
    <source>
        <dbReference type="SAM" id="MobiDB-lite"/>
    </source>
</evidence>
<reference evidence="2" key="1">
    <citation type="journal article" date="2014" name="Nat. Genet.">
        <title>Genome and transcriptome of the porcine whipworm Trichuris suis.</title>
        <authorList>
            <person name="Jex A.R."/>
            <person name="Nejsum P."/>
            <person name="Schwarz E.M."/>
            <person name="Hu L."/>
            <person name="Young N.D."/>
            <person name="Hall R.S."/>
            <person name="Korhonen P.K."/>
            <person name="Liao S."/>
            <person name="Thamsborg S."/>
            <person name="Xia J."/>
            <person name="Xu P."/>
            <person name="Wang S."/>
            <person name="Scheerlinck J.P."/>
            <person name="Hofmann A."/>
            <person name="Sternberg P.W."/>
            <person name="Wang J."/>
            <person name="Gasser R.B."/>
        </authorList>
    </citation>
    <scope>NUCLEOTIDE SEQUENCE [LARGE SCALE GENOMIC DNA]</scope>
    <source>
        <strain evidence="2">DCEP-RM93F</strain>
    </source>
</reference>
<feature type="region of interest" description="Disordered" evidence="1">
    <location>
        <begin position="127"/>
        <end position="158"/>
    </location>
</feature>
<dbReference type="EMBL" id="KL367493">
    <property type="protein sequence ID" value="KFD69727.1"/>
    <property type="molecule type" value="Genomic_DNA"/>
</dbReference>
<proteinExistence type="predicted"/>
<gene>
    <name evidence="2" type="ORF">M514_18112</name>
</gene>
<accession>A0A085NJT1</accession>
<sequence length="158" mass="17105">MDVLAGLPYCLYRSAESANDKSSRSATGQPSNGCSFFSCASLISACSRATAVGNVCAPPSALDNLAPGQQMVKSLVASAFVDQLFADVLSPLSRSQRRPNIAEWQPARGLRLHHMKVFNRCRHADERLNGSEKQASRTTTKVAPRQDHDHYKGRLGGC</sequence>
<dbReference type="Proteomes" id="UP000030758">
    <property type="component" value="Unassembled WGS sequence"/>
</dbReference>
<dbReference type="AlphaFoldDB" id="A0A085NJT1"/>
<feature type="compositionally biased region" description="Polar residues" evidence="1">
    <location>
        <begin position="131"/>
        <end position="141"/>
    </location>
</feature>